<dbReference type="Proteomes" id="UP000308600">
    <property type="component" value="Unassembled WGS sequence"/>
</dbReference>
<accession>A0ACD3BAE1</accession>
<evidence type="ECO:0000313" key="1">
    <source>
        <dbReference type="EMBL" id="TFK75115.1"/>
    </source>
</evidence>
<keyword evidence="2" id="KW-1185">Reference proteome</keyword>
<organism evidence="1 2">
    <name type="scientific">Pluteus cervinus</name>
    <dbReference type="NCBI Taxonomy" id="181527"/>
    <lineage>
        <taxon>Eukaryota</taxon>
        <taxon>Fungi</taxon>
        <taxon>Dikarya</taxon>
        <taxon>Basidiomycota</taxon>
        <taxon>Agaricomycotina</taxon>
        <taxon>Agaricomycetes</taxon>
        <taxon>Agaricomycetidae</taxon>
        <taxon>Agaricales</taxon>
        <taxon>Pluteineae</taxon>
        <taxon>Pluteaceae</taxon>
        <taxon>Pluteus</taxon>
    </lineage>
</organism>
<reference evidence="1 2" key="1">
    <citation type="journal article" date="2019" name="Nat. Ecol. Evol.">
        <title>Megaphylogeny resolves global patterns of mushroom evolution.</title>
        <authorList>
            <person name="Varga T."/>
            <person name="Krizsan K."/>
            <person name="Foldi C."/>
            <person name="Dima B."/>
            <person name="Sanchez-Garcia M."/>
            <person name="Sanchez-Ramirez S."/>
            <person name="Szollosi G.J."/>
            <person name="Szarkandi J.G."/>
            <person name="Papp V."/>
            <person name="Albert L."/>
            <person name="Andreopoulos W."/>
            <person name="Angelini C."/>
            <person name="Antonin V."/>
            <person name="Barry K.W."/>
            <person name="Bougher N.L."/>
            <person name="Buchanan P."/>
            <person name="Buyck B."/>
            <person name="Bense V."/>
            <person name="Catcheside P."/>
            <person name="Chovatia M."/>
            <person name="Cooper J."/>
            <person name="Damon W."/>
            <person name="Desjardin D."/>
            <person name="Finy P."/>
            <person name="Geml J."/>
            <person name="Haridas S."/>
            <person name="Hughes K."/>
            <person name="Justo A."/>
            <person name="Karasinski D."/>
            <person name="Kautmanova I."/>
            <person name="Kiss B."/>
            <person name="Kocsube S."/>
            <person name="Kotiranta H."/>
            <person name="LaButti K.M."/>
            <person name="Lechner B.E."/>
            <person name="Liimatainen K."/>
            <person name="Lipzen A."/>
            <person name="Lukacs Z."/>
            <person name="Mihaltcheva S."/>
            <person name="Morgado L.N."/>
            <person name="Niskanen T."/>
            <person name="Noordeloos M.E."/>
            <person name="Ohm R.A."/>
            <person name="Ortiz-Santana B."/>
            <person name="Ovrebo C."/>
            <person name="Racz N."/>
            <person name="Riley R."/>
            <person name="Savchenko A."/>
            <person name="Shiryaev A."/>
            <person name="Soop K."/>
            <person name="Spirin V."/>
            <person name="Szebenyi C."/>
            <person name="Tomsovsky M."/>
            <person name="Tulloss R.E."/>
            <person name="Uehling J."/>
            <person name="Grigoriev I.V."/>
            <person name="Vagvolgyi C."/>
            <person name="Papp T."/>
            <person name="Martin F.M."/>
            <person name="Miettinen O."/>
            <person name="Hibbett D.S."/>
            <person name="Nagy L.G."/>
        </authorList>
    </citation>
    <scope>NUCLEOTIDE SEQUENCE [LARGE SCALE GENOMIC DNA]</scope>
    <source>
        <strain evidence="1 2">NL-1719</strain>
    </source>
</reference>
<gene>
    <name evidence="1" type="ORF">BDN72DRAFT_758317</name>
</gene>
<dbReference type="EMBL" id="ML208264">
    <property type="protein sequence ID" value="TFK75115.1"/>
    <property type="molecule type" value="Genomic_DNA"/>
</dbReference>
<proteinExistence type="predicted"/>
<protein>
    <submittedName>
        <fullName evidence="1">Bifunctional 6-phosphofructo-2-kinase/fructose-2,6-bisphosphate 2-phosphatase</fullName>
    </submittedName>
</protein>
<sequence>MQAQGELPDYSKENNGDGPPVQFGAGGPIRKGSQAPTPPSSVRGIGGKVSKPDYSESKIVLCMVGLPARGKSYLSNKLMIYLKWLEYDVKVFNVGQLRRTRAKQMAQQSGVQEDHTASFFSHSNAKGTQARDKLAQESLEMLIQWLKDGGNVGIHDATNSTRARRASIEARVAKEKGFSLIFLESLCDDPAVIAANVALKVTSGDPDYRNASPEEARKDFLRRIKEYEKVYETITEPHLSYLKIVDVGDKVTVSRINGYLSSRIAFYLMNLHLKPRCIYLSRHGESIYNVEGKIGGDSLLSPRGMQYADALPALVRDNIGDAPLTVWTSTLRRTIQTAQKLPYPKLTWKSLDELDAGVCDGMTYEVSQAYPDDFANRDEDKFNYRYRGGESYRDVVARLEPVIMELERQDNILIFGHQQAILRCLYAYFHHLPQADLPYIKIPLHTVIKLTPKAYGCEEERYPLPIKAVDTHRPKPKSLQPVVQPSYARKYYTEDMRE</sequence>
<name>A0ACD3BAE1_9AGAR</name>
<evidence type="ECO:0000313" key="2">
    <source>
        <dbReference type="Proteomes" id="UP000308600"/>
    </source>
</evidence>